<feature type="region of interest" description="Disordered" evidence="1">
    <location>
        <begin position="16"/>
        <end position="47"/>
    </location>
</feature>
<evidence type="ECO:0000313" key="2">
    <source>
        <dbReference type="EMBL" id="RDW57985.1"/>
    </source>
</evidence>
<comment type="caution">
    <text evidence="2">The sequence shown here is derived from an EMBL/GenBank/DDBJ whole genome shotgun (WGS) entry which is preliminary data.</text>
</comment>
<evidence type="ECO:0000256" key="1">
    <source>
        <dbReference type="SAM" id="MobiDB-lite"/>
    </source>
</evidence>
<reference evidence="2 3" key="1">
    <citation type="journal article" date="2018" name="IMA Fungus">
        <title>IMA Genome-F 9: Draft genome sequence of Annulohypoxylon stygium, Aspergillus mulundensis, Berkeleyomyces basicola (syn. Thielaviopsis basicola), Ceratocystis smalleyi, two Cercospora beticola strains, Coleophoma cylindrospora, Fusarium fracticaudum, Phialophora cf. hyalina, and Morchella septimelata.</title>
        <authorList>
            <person name="Wingfield B.D."/>
            <person name="Bills G.F."/>
            <person name="Dong Y."/>
            <person name="Huang W."/>
            <person name="Nel W.J."/>
            <person name="Swalarsk-Parry B.S."/>
            <person name="Vaghefi N."/>
            <person name="Wilken P.M."/>
            <person name="An Z."/>
            <person name="de Beer Z.W."/>
            <person name="De Vos L."/>
            <person name="Chen L."/>
            <person name="Duong T.A."/>
            <person name="Gao Y."/>
            <person name="Hammerbacher A."/>
            <person name="Kikkert J.R."/>
            <person name="Li Y."/>
            <person name="Li H."/>
            <person name="Li K."/>
            <person name="Li Q."/>
            <person name="Liu X."/>
            <person name="Ma X."/>
            <person name="Naidoo K."/>
            <person name="Pethybridge S.J."/>
            <person name="Sun J."/>
            <person name="Steenkamp E.T."/>
            <person name="van der Nest M.A."/>
            <person name="van Wyk S."/>
            <person name="Wingfield M.J."/>
            <person name="Xiong C."/>
            <person name="Yue Q."/>
            <person name="Zhang X."/>
        </authorList>
    </citation>
    <scope>NUCLEOTIDE SEQUENCE [LARGE SCALE GENOMIC DNA]</scope>
    <source>
        <strain evidence="2 3">BP6252</strain>
    </source>
</reference>
<organism evidence="2 3">
    <name type="scientific">Coleophoma cylindrospora</name>
    <dbReference type="NCBI Taxonomy" id="1849047"/>
    <lineage>
        <taxon>Eukaryota</taxon>
        <taxon>Fungi</taxon>
        <taxon>Dikarya</taxon>
        <taxon>Ascomycota</taxon>
        <taxon>Pezizomycotina</taxon>
        <taxon>Leotiomycetes</taxon>
        <taxon>Helotiales</taxon>
        <taxon>Dermateaceae</taxon>
        <taxon>Coleophoma</taxon>
    </lineage>
</organism>
<accession>A0A3D8Q826</accession>
<gene>
    <name evidence="2" type="ORF">BP6252_13396</name>
</gene>
<dbReference type="AlphaFoldDB" id="A0A3D8Q826"/>
<sequence>MYEKRITMQSCTADRNNDARRYDGIEGEAAAEEVEDQKSEREQEGTKATSGAWRCACAWGGGSDLRVPERQSTQHYLSNPPACWCWWLVLGHPLATASTQESQDTKVSNEAKAKHSTGQYTEVAQPSFIGILRTVIRRQSTTRYSDVRAILA</sequence>
<proteinExistence type="predicted"/>
<feature type="compositionally biased region" description="Acidic residues" evidence="1">
    <location>
        <begin position="25"/>
        <end position="35"/>
    </location>
</feature>
<keyword evidence="3" id="KW-1185">Reference proteome</keyword>
<name>A0A3D8Q826_9HELO</name>
<evidence type="ECO:0000313" key="3">
    <source>
        <dbReference type="Proteomes" id="UP000256645"/>
    </source>
</evidence>
<dbReference type="EMBL" id="PDLM01000018">
    <property type="protein sequence ID" value="RDW57985.1"/>
    <property type="molecule type" value="Genomic_DNA"/>
</dbReference>
<dbReference type="Proteomes" id="UP000256645">
    <property type="component" value="Unassembled WGS sequence"/>
</dbReference>
<feature type="compositionally biased region" description="Basic and acidic residues" evidence="1">
    <location>
        <begin position="36"/>
        <end position="45"/>
    </location>
</feature>
<feature type="compositionally biased region" description="Basic and acidic residues" evidence="1">
    <location>
        <begin position="103"/>
        <end position="113"/>
    </location>
</feature>
<protein>
    <submittedName>
        <fullName evidence="2">Uncharacterized protein</fullName>
    </submittedName>
</protein>
<feature type="region of interest" description="Disordered" evidence="1">
    <location>
        <begin position="100"/>
        <end position="119"/>
    </location>
</feature>